<evidence type="ECO:0000313" key="3">
    <source>
        <dbReference type="WBParaSite" id="TMUE_0000001335.1"/>
    </source>
</evidence>
<feature type="chain" id="PRO_5024286727" evidence="1">
    <location>
        <begin position="20"/>
        <end position="110"/>
    </location>
</feature>
<reference evidence="3" key="1">
    <citation type="submission" date="2019-12" db="UniProtKB">
        <authorList>
            <consortium name="WormBaseParasite"/>
        </authorList>
    </citation>
    <scope>IDENTIFICATION</scope>
</reference>
<evidence type="ECO:0000313" key="2">
    <source>
        <dbReference type="Proteomes" id="UP000046395"/>
    </source>
</evidence>
<protein>
    <submittedName>
        <fullName evidence="3">DAN domain-containing protein</fullName>
    </submittedName>
</protein>
<organism evidence="2 3">
    <name type="scientific">Trichuris muris</name>
    <name type="common">Mouse whipworm</name>
    <dbReference type="NCBI Taxonomy" id="70415"/>
    <lineage>
        <taxon>Eukaryota</taxon>
        <taxon>Metazoa</taxon>
        <taxon>Ecdysozoa</taxon>
        <taxon>Nematoda</taxon>
        <taxon>Enoplea</taxon>
        <taxon>Dorylaimia</taxon>
        <taxon>Trichinellida</taxon>
        <taxon>Trichuridae</taxon>
        <taxon>Trichuris</taxon>
    </lineage>
</organism>
<accession>A0A5S6Q264</accession>
<feature type="signal peptide" evidence="1">
    <location>
        <begin position="1"/>
        <end position="19"/>
    </location>
</feature>
<name>A0A5S6Q264_TRIMR</name>
<keyword evidence="2" id="KW-1185">Reference proteome</keyword>
<keyword evidence="1" id="KW-0732">Signal</keyword>
<dbReference type="AlphaFoldDB" id="A0A5S6Q264"/>
<sequence>MKLLVFLYVACLIITLIDGAKVSCGSEYRRAKRDLFKTYENHHKLPQLKSALKRTGSKCDQQCMKLQYKDVEGSNSLRHCIISCCHATLEKTWDTFDDQNPRSNAEKKRR</sequence>
<dbReference type="Proteomes" id="UP000046395">
    <property type="component" value="Unassembled WGS sequence"/>
</dbReference>
<proteinExistence type="predicted"/>
<evidence type="ECO:0000256" key="1">
    <source>
        <dbReference type="SAM" id="SignalP"/>
    </source>
</evidence>
<dbReference type="WBParaSite" id="TMUE_0000001335.1">
    <property type="protein sequence ID" value="TMUE_0000001335.1"/>
    <property type="gene ID" value="WBGene00297233"/>
</dbReference>